<organism evidence="1 2">
    <name type="scientific">Asparagus officinalis</name>
    <name type="common">Garden asparagus</name>
    <dbReference type="NCBI Taxonomy" id="4686"/>
    <lineage>
        <taxon>Eukaryota</taxon>
        <taxon>Viridiplantae</taxon>
        <taxon>Streptophyta</taxon>
        <taxon>Embryophyta</taxon>
        <taxon>Tracheophyta</taxon>
        <taxon>Spermatophyta</taxon>
        <taxon>Magnoliopsida</taxon>
        <taxon>Liliopsida</taxon>
        <taxon>Asparagales</taxon>
        <taxon>Asparagaceae</taxon>
        <taxon>Asparagoideae</taxon>
        <taxon>Asparagus</taxon>
    </lineage>
</organism>
<dbReference type="Proteomes" id="UP000243459">
    <property type="component" value="Chromosome 3"/>
</dbReference>
<evidence type="ECO:0000313" key="2">
    <source>
        <dbReference type="Proteomes" id="UP000243459"/>
    </source>
</evidence>
<accession>A0A5P1FIP0</accession>
<gene>
    <name evidence="1" type="ORF">A4U43_C03F28010</name>
</gene>
<keyword evidence="2" id="KW-1185">Reference proteome</keyword>
<dbReference type="EMBL" id="CM007383">
    <property type="protein sequence ID" value="ONK76450.1"/>
    <property type="molecule type" value="Genomic_DNA"/>
</dbReference>
<sequence length="110" mass="12172">MYFLGAGLCSGGVPSSFVLSLCRAVGVVALLAEEFGSEVSIFWRGRGWILRSAGCAFDTGRVVKSVRRRRVKAAYEEATARHFRSAYGEYHDFAVSNEAKRTTLGPYQRE</sequence>
<dbReference type="Gramene" id="ONK76450">
    <property type="protein sequence ID" value="ONK76450"/>
    <property type="gene ID" value="A4U43_C03F28010"/>
</dbReference>
<proteinExistence type="predicted"/>
<evidence type="ECO:0000313" key="1">
    <source>
        <dbReference type="EMBL" id="ONK76450.1"/>
    </source>
</evidence>
<protein>
    <submittedName>
        <fullName evidence="1">Uncharacterized protein</fullName>
    </submittedName>
</protein>
<reference evidence="2" key="1">
    <citation type="journal article" date="2017" name="Nat. Commun.">
        <title>The asparagus genome sheds light on the origin and evolution of a young Y chromosome.</title>
        <authorList>
            <person name="Harkess A."/>
            <person name="Zhou J."/>
            <person name="Xu C."/>
            <person name="Bowers J.E."/>
            <person name="Van der Hulst R."/>
            <person name="Ayyampalayam S."/>
            <person name="Mercati F."/>
            <person name="Riccardi P."/>
            <person name="McKain M.R."/>
            <person name="Kakrana A."/>
            <person name="Tang H."/>
            <person name="Ray J."/>
            <person name="Groenendijk J."/>
            <person name="Arikit S."/>
            <person name="Mathioni S.M."/>
            <person name="Nakano M."/>
            <person name="Shan H."/>
            <person name="Telgmann-Rauber A."/>
            <person name="Kanno A."/>
            <person name="Yue Z."/>
            <person name="Chen H."/>
            <person name="Li W."/>
            <person name="Chen Y."/>
            <person name="Xu X."/>
            <person name="Zhang Y."/>
            <person name="Luo S."/>
            <person name="Chen H."/>
            <person name="Gao J."/>
            <person name="Mao Z."/>
            <person name="Pires J.C."/>
            <person name="Luo M."/>
            <person name="Kudrna D."/>
            <person name="Wing R.A."/>
            <person name="Meyers B.C."/>
            <person name="Yi K."/>
            <person name="Kong H."/>
            <person name="Lavrijsen P."/>
            <person name="Sunseri F."/>
            <person name="Falavigna A."/>
            <person name="Ye Y."/>
            <person name="Leebens-Mack J.H."/>
            <person name="Chen G."/>
        </authorList>
    </citation>
    <scope>NUCLEOTIDE SEQUENCE [LARGE SCALE GENOMIC DNA]</scope>
    <source>
        <strain evidence="2">cv. DH0086</strain>
    </source>
</reference>
<name>A0A5P1FIP0_ASPOF</name>
<dbReference type="AlphaFoldDB" id="A0A5P1FIP0"/>